<dbReference type="PANTHER" id="PTHR44314">
    <property type="entry name" value="CILIA- AND FLAGELLA-ASSOCIATED PROTEIN 70"/>
    <property type="match status" value="1"/>
</dbReference>
<proteinExistence type="predicted"/>
<organism evidence="6 7">
    <name type="scientific">Lingula anatina</name>
    <name type="common">Brachiopod</name>
    <name type="synonym">Lingula unguis</name>
    <dbReference type="NCBI Taxonomy" id="7574"/>
    <lineage>
        <taxon>Eukaryota</taxon>
        <taxon>Metazoa</taxon>
        <taxon>Spiralia</taxon>
        <taxon>Lophotrochozoa</taxon>
        <taxon>Brachiopoda</taxon>
        <taxon>Linguliformea</taxon>
        <taxon>Lingulata</taxon>
        <taxon>Lingulida</taxon>
        <taxon>Linguloidea</taxon>
        <taxon>Lingulidae</taxon>
        <taxon>Lingula</taxon>
    </lineage>
</organism>
<dbReference type="SUPFAM" id="SSF48452">
    <property type="entry name" value="TPR-like"/>
    <property type="match status" value="2"/>
</dbReference>
<dbReference type="GeneID" id="106171115"/>
<dbReference type="GO" id="GO:0031514">
    <property type="term" value="C:motile cilium"/>
    <property type="evidence" value="ECO:0007669"/>
    <property type="project" value="TreeGrafter"/>
</dbReference>
<dbReference type="Proteomes" id="UP000085678">
    <property type="component" value="Unplaced"/>
</dbReference>
<feature type="compositionally biased region" description="Basic and acidic residues" evidence="4">
    <location>
        <begin position="425"/>
        <end position="445"/>
    </location>
</feature>
<evidence type="ECO:0000313" key="7">
    <source>
        <dbReference type="RefSeq" id="XP_013406722.1"/>
    </source>
</evidence>
<feature type="repeat" description="TPR" evidence="3">
    <location>
        <begin position="681"/>
        <end position="714"/>
    </location>
</feature>
<feature type="compositionally biased region" description="Polar residues" evidence="4">
    <location>
        <begin position="861"/>
        <end position="879"/>
    </location>
</feature>
<name>A0A1S3J8J1_LINAN</name>
<dbReference type="SMART" id="SM00028">
    <property type="entry name" value="TPR"/>
    <property type="match status" value="8"/>
</dbReference>
<keyword evidence="7" id="KW-0282">Flagellum</keyword>
<dbReference type="InterPro" id="IPR052628">
    <property type="entry name" value="CFAP70"/>
</dbReference>
<dbReference type="RefSeq" id="XP_013406722.1">
    <property type="nucleotide sequence ID" value="XM_013551268.2"/>
</dbReference>
<dbReference type="PROSITE" id="PS50004">
    <property type="entry name" value="C2"/>
    <property type="match status" value="1"/>
</dbReference>
<evidence type="ECO:0000259" key="5">
    <source>
        <dbReference type="PROSITE" id="PS50004"/>
    </source>
</evidence>
<evidence type="ECO:0000313" key="6">
    <source>
        <dbReference type="Proteomes" id="UP000085678"/>
    </source>
</evidence>
<feature type="region of interest" description="Disordered" evidence="4">
    <location>
        <begin position="416"/>
        <end position="465"/>
    </location>
</feature>
<dbReference type="InterPro" id="IPR011990">
    <property type="entry name" value="TPR-like_helical_dom_sf"/>
</dbReference>
<keyword evidence="1" id="KW-0677">Repeat</keyword>
<dbReference type="KEGG" id="lak:106171115"/>
<dbReference type="InterPro" id="IPR000008">
    <property type="entry name" value="C2_dom"/>
</dbReference>
<keyword evidence="7" id="KW-0966">Cell projection</keyword>
<gene>
    <name evidence="7" type="primary">LOC106171115</name>
</gene>
<dbReference type="PANTHER" id="PTHR44314:SF1">
    <property type="entry name" value="CILIA- AND FLAGELLA-ASSOCIATED PROTEIN 70"/>
    <property type="match status" value="1"/>
</dbReference>
<dbReference type="GO" id="GO:0003341">
    <property type="term" value="P:cilium movement"/>
    <property type="evidence" value="ECO:0007669"/>
    <property type="project" value="TreeGrafter"/>
</dbReference>
<dbReference type="InterPro" id="IPR019734">
    <property type="entry name" value="TPR_rpt"/>
</dbReference>
<reference evidence="7" key="1">
    <citation type="submission" date="2025-08" db="UniProtKB">
        <authorList>
            <consortium name="RefSeq"/>
        </authorList>
    </citation>
    <scope>IDENTIFICATION</scope>
    <source>
        <tissue evidence="7">Gonads</tissue>
    </source>
</reference>
<evidence type="ECO:0000256" key="1">
    <source>
        <dbReference type="ARBA" id="ARBA00022737"/>
    </source>
</evidence>
<dbReference type="PROSITE" id="PS50005">
    <property type="entry name" value="TPR"/>
    <property type="match status" value="1"/>
</dbReference>
<dbReference type="Gene3D" id="1.25.40.10">
    <property type="entry name" value="Tetratricopeptide repeat domain"/>
    <property type="match status" value="2"/>
</dbReference>
<sequence>MADSEVPQTRSPEPLTITVLRARNLRGLKGENLNSLVRVEFGDKALGETPKVECTAEVAAEYNFSTTITATFDDPLSLDELSHKPILFTVVEVLPKEKKQKEEKTINLGQCTADLLPLIRGELKHKYTLPVYPVQASPMENLPPEHPRPEIDVVISVENPLLTEQQLSECNLMQVTIESLYSPPDAWQLTGPQYMYLAAMPMPLTAEKEQPIVYASGTLKPGVEKEPPNKQKKWFVGGNAQGQAAYIPDSFLSEDPVEEEDGDFRAKTDRDHREVSEHDKNRVTWNTEKRCYLDASGTKSLQEKIAKTRYWPLEVMRIPLPAGGKGKKLSAYGLRTGSVVMTRLTSYKLVEEEGTISYHGIVYVNMAPLLYPGVKRIRGAYKVYAYSDNEMAEKTKRRGGLAEEAAKIATGMLARNATSPFPKKGGKDADKKEPVKKGKKDKEDEASAMLKAADSTSQLDGEGPVNVEGQQYVDSKSYVTLEIVLHRALVRRRQPEELAKRVAEYIPPRPLFPKRTNGAQRAVEDFHNQIASVFSMALDEFREKFADELGDTSVTASLEDMEKRRQKLIFDLNSSGKYFAFKEQLKHAVVKIVREKYLKTTSFATDEELQAFLSELYVYLMDQMHIGLSKVLSLEDKTPVPEPLATDAQLKHFAREAEVNENFELAAKYYQERIARNKADPEAWFDYGTFCLYISDIPKAEECFKECIAINQRHFNGLILYGVVCAMEERNDAAETFFETATRIDPHSTLAWTMLGLFYDGIGNDIQAEMAFLEAQKQNVYNAKQELLASQPPVKEREEAGDHFDTSPSKETTRPESPGKTLPEIKQTPATPAAPSTSKTQAPASRKMSLGKKPVGPGSMGSRTSSKDNVNSNHPGSRPSSRHARSPVPTPLQTEEEPPRIPTPVPKSSIYMNAVEWLLEAKAAVFTERALAHELLSPSGGPSADYHITLARLHIHKKEFPGARLALNEALQIDHENPDAWAFLGHLNYLSGNLQEAKGCYERTLSFIGDPSESHSIYLRLASIYLEEGQFLEAKKTFLMACKKSASCVSWLGVGIACYRLGELSESEDALSEANILNNTDPEVWAYLSLVCLKTERQLEAEQAYKYALKLHLQDEDLLNELHQVQQEVGFGNPEL</sequence>
<dbReference type="InParanoid" id="A0A1S3J8J1"/>
<accession>A0A1S3J8J1</accession>
<dbReference type="Pfam" id="PF13181">
    <property type="entry name" value="TPR_8"/>
    <property type="match status" value="1"/>
</dbReference>
<evidence type="ECO:0000256" key="3">
    <source>
        <dbReference type="PROSITE-ProRule" id="PRU00339"/>
    </source>
</evidence>
<protein>
    <submittedName>
        <fullName evidence="7">Cilia- and flagella-associated protein 70 isoform X1</fullName>
    </submittedName>
</protein>
<keyword evidence="6" id="KW-1185">Reference proteome</keyword>
<dbReference type="OrthoDB" id="10262375at2759"/>
<evidence type="ECO:0000256" key="4">
    <source>
        <dbReference type="SAM" id="MobiDB-lite"/>
    </source>
</evidence>
<feature type="compositionally biased region" description="Basic and acidic residues" evidence="4">
    <location>
        <begin position="794"/>
        <end position="805"/>
    </location>
</feature>
<feature type="domain" description="C2" evidence="5">
    <location>
        <begin position="1"/>
        <end position="128"/>
    </location>
</feature>
<dbReference type="GO" id="GO:0070062">
    <property type="term" value="C:extracellular exosome"/>
    <property type="evidence" value="ECO:0007669"/>
    <property type="project" value="TreeGrafter"/>
</dbReference>
<dbReference type="GO" id="GO:0060271">
    <property type="term" value="P:cilium assembly"/>
    <property type="evidence" value="ECO:0007669"/>
    <property type="project" value="TreeGrafter"/>
</dbReference>
<keyword evidence="7" id="KW-0969">Cilium</keyword>
<feature type="region of interest" description="Disordered" evidence="4">
    <location>
        <begin position="790"/>
        <end position="907"/>
    </location>
</feature>
<feature type="compositionally biased region" description="Polar residues" evidence="4">
    <location>
        <begin position="828"/>
        <end position="843"/>
    </location>
</feature>
<evidence type="ECO:0000256" key="2">
    <source>
        <dbReference type="ARBA" id="ARBA00022803"/>
    </source>
</evidence>
<dbReference type="STRING" id="7574.A0A1S3J8J1"/>
<dbReference type="AlphaFoldDB" id="A0A1S3J8J1"/>
<keyword evidence="2 3" id="KW-0802">TPR repeat</keyword>